<accession>A0A8J7YPI1</accession>
<name>A0A8J7YPI1_9ARCH</name>
<organism evidence="1 2">
    <name type="scientific">Candidatus Sysuiplasma superficiale</name>
    <dbReference type="NCBI Taxonomy" id="2823368"/>
    <lineage>
        <taxon>Archaea</taxon>
        <taxon>Methanobacteriati</taxon>
        <taxon>Thermoplasmatota</taxon>
        <taxon>Thermoplasmata</taxon>
        <taxon>Candidatus Sysuiplasmatales</taxon>
        <taxon>Candidatus Sysuiplasmataceae</taxon>
        <taxon>Candidatus Sysuiplasma</taxon>
    </lineage>
</organism>
<evidence type="ECO:0000313" key="1">
    <source>
        <dbReference type="EMBL" id="MBX8631961.1"/>
    </source>
</evidence>
<protein>
    <submittedName>
        <fullName evidence="1">Topology modulation protein</fullName>
    </submittedName>
</protein>
<evidence type="ECO:0000313" key="2">
    <source>
        <dbReference type="Proteomes" id="UP000716004"/>
    </source>
</evidence>
<proteinExistence type="predicted"/>
<dbReference type="InterPro" id="IPR052922">
    <property type="entry name" value="Cytidylate_Kinase-2"/>
</dbReference>
<dbReference type="AlphaFoldDB" id="A0A8J7YPI1"/>
<reference evidence="1" key="1">
    <citation type="submission" date="2021-04" db="EMBL/GenBank/DDBJ databases">
        <title>Genomic insights into ecological role and evolution of a novel Thermoplasmata order Candidatus Sysuiplasmatales.</title>
        <authorList>
            <person name="Yuan Y."/>
        </authorList>
    </citation>
    <scope>NUCLEOTIDE SEQUENCE</scope>
    <source>
        <strain evidence="1">YP2-bin.285</strain>
    </source>
</reference>
<comment type="caution">
    <text evidence="1">The sequence shown here is derived from an EMBL/GenBank/DDBJ whole genome shotgun (WGS) entry which is preliminary data.</text>
</comment>
<sequence length="140" mass="16191">MRREKFLERVRAVIASPAWIIDGNYQSTFPERFEAADTVIFLDFSRIACIVGALRRLVFDGRKERPDMTEGCEERFNRKFLEFLLFIWSYQSTGRKETVSILNSEKSGGKTIYVLHNRKEANSLMRSIASRHPDVAGPDI</sequence>
<dbReference type="EMBL" id="JAGVSJ010000011">
    <property type="protein sequence ID" value="MBX8631961.1"/>
    <property type="molecule type" value="Genomic_DNA"/>
</dbReference>
<gene>
    <name evidence="1" type="ORF">J9259_05520</name>
</gene>
<dbReference type="Proteomes" id="UP000716004">
    <property type="component" value="Unassembled WGS sequence"/>
</dbReference>
<dbReference type="PANTHER" id="PTHR37816:SF3">
    <property type="entry name" value="MODULATES DNA TOPOLOGY"/>
    <property type="match status" value="1"/>
</dbReference>
<dbReference type="PANTHER" id="PTHR37816">
    <property type="entry name" value="YALI0E33011P"/>
    <property type="match status" value="1"/>
</dbReference>